<dbReference type="GO" id="GO:0016301">
    <property type="term" value="F:kinase activity"/>
    <property type="evidence" value="ECO:0007669"/>
    <property type="project" value="UniProtKB-KW"/>
</dbReference>
<name>A0ABS9K3M4_9RHOO</name>
<comment type="caution">
    <text evidence="1">The sequence shown here is derived from an EMBL/GenBank/DDBJ whole genome shotgun (WGS) entry which is preliminary data.</text>
</comment>
<evidence type="ECO:0000313" key="2">
    <source>
        <dbReference type="Proteomes" id="UP001165384"/>
    </source>
</evidence>
<evidence type="ECO:0000313" key="1">
    <source>
        <dbReference type="EMBL" id="MCG2577777.1"/>
    </source>
</evidence>
<keyword evidence="1" id="KW-0808">Transferase</keyword>
<gene>
    <name evidence="1" type="ORF">LZ012_12305</name>
</gene>
<protein>
    <submittedName>
        <fullName evidence="1">HprK-related kinase A</fullName>
    </submittedName>
</protein>
<proteinExistence type="predicted"/>
<dbReference type="InterPro" id="IPR027600">
    <property type="entry name" value="HprK-rel_A"/>
</dbReference>
<dbReference type="InterPro" id="IPR027417">
    <property type="entry name" value="P-loop_NTPase"/>
</dbReference>
<keyword evidence="2" id="KW-1185">Reference proteome</keyword>
<organism evidence="1 2">
    <name type="scientific">Dechloromonas hankyongensis</name>
    <dbReference type="NCBI Taxonomy" id="2908002"/>
    <lineage>
        <taxon>Bacteria</taxon>
        <taxon>Pseudomonadati</taxon>
        <taxon>Pseudomonadota</taxon>
        <taxon>Betaproteobacteria</taxon>
        <taxon>Rhodocyclales</taxon>
        <taxon>Azonexaceae</taxon>
        <taxon>Dechloromonas</taxon>
    </lineage>
</organism>
<dbReference type="NCBIfam" id="TIGR04352">
    <property type="entry name" value="HprK_rel_A"/>
    <property type="match status" value="1"/>
</dbReference>
<keyword evidence="1" id="KW-0418">Kinase</keyword>
<sequence>MKLGSLKTEEIRYRLKNGGLRLSLAGFELVVHSSLPEVANGISLLYSEYPLGTEDGFTDFQIALDPPSPLRRWFRPQVNFTMGDHTPFKPLPLGQAFAMFEWGLNWVIANHCHQFAVVHSAVVEKNGKGIIFPGTPGSGKSTLCAALTCRGWRLLSDEMALISLRTGQIHPFPRPIGLKNVSIDIIRDFGENLLFGKTVHDTAKGDVAHLCPPAESVAAARITATPFAVVFPRYQQGAELEFRPVSKGQAMLQLAENCFNYPVLGVDGFNCLTDIADRALGHTLSYSRLPEAIAALDRLVEDTQ</sequence>
<dbReference type="RefSeq" id="WP_275711111.1">
    <property type="nucleotide sequence ID" value="NZ_JAKLTN010000002.1"/>
</dbReference>
<reference evidence="1" key="1">
    <citation type="submission" date="2022-01" db="EMBL/GenBank/DDBJ databases">
        <authorList>
            <person name="Jo J.-H."/>
            <person name="Im W.-T."/>
        </authorList>
    </citation>
    <scope>NUCLEOTIDE SEQUENCE</scope>
    <source>
        <strain evidence="1">XY25</strain>
    </source>
</reference>
<dbReference type="SUPFAM" id="SSF53795">
    <property type="entry name" value="PEP carboxykinase-like"/>
    <property type="match status" value="1"/>
</dbReference>
<dbReference type="Proteomes" id="UP001165384">
    <property type="component" value="Unassembled WGS sequence"/>
</dbReference>
<dbReference type="Gene3D" id="3.40.50.300">
    <property type="entry name" value="P-loop containing nucleotide triphosphate hydrolases"/>
    <property type="match status" value="1"/>
</dbReference>
<dbReference type="EMBL" id="JAKLTN010000002">
    <property type="protein sequence ID" value="MCG2577777.1"/>
    <property type="molecule type" value="Genomic_DNA"/>
</dbReference>
<accession>A0ABS9K3M4</accession>